<reference evidence="1 2" key="1">
    <citation type="journal article" date="2019" name="Genome Biol. Evol.">
        <title>Insights into the evolution of the New World diploid cottons (Gossypium, subgenus Houzingenia) based on genome sequencing.</title>
        <authorList>
            <person name="Grover C.E."/>
            <person name="Arick M.A. 2nd"/>
            <person name="Thrash A."/>
            <person name="Conover J.L."/>
            <person name="Sanders W.S."/>
            <person name="Peterson D.G."/>
            <person name="Frelichowski J.E."/>
            <person name="Scheffler J.A."/>
            <person name="Scheffler B.E."/>
            <person name="Wendel J.F."/>
        </authorList>
    </citation>
    <scope>NUCLEOTIDE SEQUENCE [LARGE SCALE GENOMIC DNA]</scope>
    <source>
        <strain evidence="1">157</strain>
        <tissue evidence="1">Leaf</tissue>
    </source>
</reference>
<proteinExistence type="predicted"/>
<dbReference type="Proteomes" id="UP000593572">
    <property type="component" value="Unassembled WGS sequence"/>
</dbReference>
<accession>A0A7J8NAR4</accession>
<protein>
    <submittedName>
        <fullName evidence="1">Uncharacterized protein</fullName>
    </submittedName>
</protein>
<organism evidence="1 2">
    <name type="scientific">Gossypium lobatum</name>
    <dbReference type="NCBI Taxonomy" id="34289"/>
    <lineage>
        <taxon>Eukaryota</taxon>
        <taxon>Viridiplantae</taxon>
        <taxon>Streptophyta</taxon>
        <taxon>Embryophyta</taxon>
        <taxon>Tracheophyta</taxon>
        <taxon>Spermatophyta</taxon>
        <taxon>Magnoliopsida</taxon>
        <taxon>eudicotyledons</taxon>
        <taxon>Gunneridae</taxon>
        <taxon>Pentapetalae</taxon>
        <taxon>rosids</taxon>
        <taxon>malvids</taxon>
        <taxon>Malvales</taxon>
        <taxon>Malvaceae</taxon>
        <taxon>Malvoideae</taxon>
        <taxon>Gossypium</taxon>
    </lineage>
</organism>
<comment type="caution">
    <text evidence="1">The sequence shown here is derived from an EMBL/GenBank/DDBJ whole genome shotgun (WGS) entry which is preliminary data.</text>
</comment>
<keyword evidence="2" id="KW-1185">Reference proteome</keyword>
<evidence type="ECO:0000313" key="1">
    <source>
        <dbReference type="EMBL" id="MBA0574025.1"/>
    </source>
</evidence>
<sequence length="49" mass="5606">MERAMVRKTMRKMKRDIAMMATVLIALVAIGNHDMRSRDSTTQGRRGRG</sequence>
<name>A0A7J8NAR4_9ROSI</name>
<evidence type="ECO:0000313" key="2">
    <source>
        <dbReference type="Proteomes" id="UP000593572"/>
    </source>
</evidence>
<gene>
    <name evidence="1" type="ORF">Golob_001266</name>
</gene>
<dbReference type="AlphaFoldDB" id="A0A7J8NAR4"/>
<dbReference type="EMBL" id="JABEZX010000013">
    <property type="protein sequence ID" value="MBA0574025.1"/>
    <property type="molecule type" value="Genomic_DNA"/>
</dbReference>